<accession>M1CLN8</accession>
<dbReference type="Proteomes" id="UP000011115">
    <property type="component" value="Unassembled WGS sequence"/>
</dbReference>
<organism evidence="1 2">
    <name type="scientific">Solanum tuberosum</name>
    <name type="common">Potato</name>
    <dbReference type="NCBI Taxonomy" id="4113"/>
    <lineage>
        <taxon>Eukaryota</taxon>
        <taxon>Viridiplantae</taxon>
        <taxon>Streptophyta</taxon>
        <taxon>Embryophyta</taxon>
        <taxon>Tracheophyta</taxon>
        <taxon>Spermatophyta</taxon>
        <taxon>Magnoliopsida</taxon>
        <taxon>eudicotyledons</taxon>
        <taxon>Gunneridae</taxon>
        <taxon>Pentapetalae</taxon>
        <taxon>asterids</taxon>
        <taxon>lamiids</taxon>
        <taxon>Solanales</taxon>
        <taxon>Solanaceae</taxon>
        <taxon>Solanoideae</taxon>
        <taxon>Solaneae</taxon>
        <taxon>Solanum</taxon>
    </lineage>
</organism>
<sequence length="68" mass="7647">MLKNSAVKGFGSIFPVYYPVRILVKLPRGCEPCIQLCRSFIRVSMKLAYLGRRLTCGRGGHGNRIYAN</sequence>
<evidence type="ECO:0000313" key="1">
    <source>
        <dbReference type="EnsemblPlants" id="PGSC0003DMT400070084"/>
    </source>
</evidence>
<dbReference type="EnsemblPlants" id="PGSC0003DMT400070084">
    <property type="protein sequence ID" value="PGSC0003DMT400070084"/>
    <property type="gene ID" value="PGSC0003DMG400027250"/>
</dbReference>
<keyword evidence="2" id="KW-1185">Reference proteome</keyword>
<reference evidence="2" key="1">
    <citation type="journal article" date="2011" name="Nature">
        <title>Genome sequence and analysis of the tuber crop potato.</title>
        <authorList>
            <consortium name="The Potato Genome Sequencing Consortium"/>
        </authorList>
    </citation>
    <scope>NUCLEOTIDE SEQUENCE [LARGE SCALE GENOMIC DNA]</scope>
    <source>
        <strain evidence="2">cv. DM1-3 516 R44</strain>
    </source>
</reference>
<name>M1CLN8_SOLTU</name>
<dbReference type="Gramene" id="PGSC0003DMT400070084">
    <property type="protein sequence ID" value="PGSC0003DMT400070084"/>
    <property type="gene ID" value="PGSC0003DMG400027250"/>
</dbReference>
<dbReference type="PaxDb" id="4113-PGSC0003DMT400070084"/>
<proteinExistence type="predicted"/>
<dbReference type="HOGENOM" id="CLU_2798949_0_0_1"/>
<evidence type="ECO:0000313" key="2">
    <source>
        <dbReference type="Proteomes" id="UP000011115"/>
    </source>
</evidence>
<protein>
    <submittedName>
        <fullName evidence="1">Uncharacterized protein</fullName>
    </submittedName>
</protein>
<reference evidence="1" key="2">
    <citation type="submission" date="2015-06" db="UniProtKB">
        <authorList>
            <consortium name="EnsemblPlants"/>
        </authorList>
    </citation>
    <scope>IDENTIFICATION</scope>
    <source>
        <strain evidence="1">DM1-3 516 R44</strain>
    </source>
</reference>
<dbReference type="AlphaFoldDB" id="M1CLN8"/>
<dbReference type="InParanoid" id="M1CLN8"/>